<gene>
    <name evidence="2" type="ORF">HB897_13600</name>
</gene>
<dbReference type="RefSeq" id="WP_185384151.1">
    <property type="nucleotide sequence ID" value="NZ_JAARRG010000013.1"/>
</dbReference>
<dbReference type="Proteomes" id="UP000523362">
    <property type="component" value="Unassembled WGS sequence"/>
</dbReference>
<dbReference type="EMBL" id="JAARRG010000013">
    <property type="protein sequence ID" value="MBC1487264.1"/>
    <property type="molecule type" value="Genomic_DNA"/>
</dbReference>
<comment type="caution">
    <text evidence="2">The sequence shown here is derived from an EMBL/GenBank/DDBJ whole genome shotgun (WGS) entry which is preliminary data.</text>
</comment>
<feature type="compositionally biased region" description="Polar residues" evidence="1">
    <location>
        <begin position="37"/>
        <end position="57"/>
    </location>
</feature>
<sequence>MSNEEKISPIITRKRKSTLNSKKVDIAGTGDFGRDTASPTPISAQEDPNLNIENTLTKRPIQNKRSDARVSTSNQTLPEDIDLRKKASKTQKMSPDVILKLNTLKPYIKDLEEMGSDGNPSINDIVNMLLDNYINTKLSTRQLQGYKAVYQNLFEHL</sequence>
<evidence type="ECO:0000313" key="3">
    <source>
        <dbReference type="Proteomes" id="UP000523362"/>
    </source>
</evidence>
<proteinExistence type="predicted"/>
<reference evidence="2 3" key="1">
    <citation type="submission" date="2020-03" db="EMBL/GenBank/DDBJ databases">
        <title>Soil Listeria distribution.</title>
        <authorList>
            <person name="Liao J."/>
            <person name="Wiedmann M."/>
        </authorList>
    </citation>
    <scope>NUCLEOTIDE SEQUENCE [LARGE SCALE GENOMIC DNA]</scope>
    <source>
        <strain evidence="2 3">FSL L7-1560</strain>
    </source>
</reference>
<dbReference type="AlphaFoldDB" id="A0A7X1C7I0"/>
<accession>A0A7X1C7I0</accession>
<organism evidence="2 3">
    <name type="scientific">Listeria seeligeri</name>
    <dbReference type="NCBI Taxonomy" id="1640"/>
    <lineage>
        <taxon>Bacteria</taxon>
        <taxon>Bacillati</taxon>
        <taxon>Bacillota</taxon>
        <taxon>Bacilli</taxon>
        <taxon>Bacillales</taxon>
        <taxon>Listeriaceae</taxon>
        <taxon>Listeria</taxon>
    </lineage>
</organism>
<feature type="region of interest" description="Disordered" evidence="1">
    <location>
        <begin position="1"/>
        <end position="75"/>
    </location>
</feature>
<name>A0A7X1C7I0_LISSE</name>
<protein>
    <submittedName>
        <fullName evidence="2">Uncharacterized protein</fullName>
    </submittedName>
</protein>
<evidence type="ECO:0000256" key="1">
    <source>
        <dbReference type="SAM" id="MobiDB-lite"/>
    </source>
</evidence>
<evidence type="ECO:0000313" key="2">
    <source>
        <dbReference type="EMBL" id="MBC1487264.1"/>
    </source>
</evidence>